<dbReference type="SUPFAM" id="SSF47576">
    <property type="entry name" value="Calponin-homology domain, CH-domain"/>
    <property type="match status" value="1"/>
</dbReference>
<dbReference type="Gene3D" id="1.10.418.10">
    <property type="entry name" value="Calponin-like domain"/>
    <property type="match status" value="1"/>
</dbReference>
<feature type="compositionally biased region" description="Basic and acidic residues" evidence="18">
    <location>
        <begin position="262"/>
        <end position="280"/>
    </location>
</feature>
<feature type="compositionally biased region" description="Basic and acidic residues" evidence="18">
    <location>
        <begin position="576"/>
        <end position="592"/>
    </location>
</feature>
<dbReference type="InterPro" id="IPR001715">
    <property type="entry name" value="CH_dom"/>
</dbReference>
<dbReference type="PANTHER" id="PTHR23167:SF87">
    <property type="entry name" value="MICAL-LIKE PROTEIN 2"/>
    <property type="match status" value="1"/>
</dbReference>
<dbReference type="PROSITE" id="PS50021">
    <property type="entry name" value="CH"/>
    <property type="match status" value="1"/>
</dbReference>
<keyword evidence="15" id="KW-0966">Cell projection</keyword>
<feature type="compositionally biased region" description="Polar residues" evidence="18">
    <location>
        <begin position="407"/>
        <end position="428"/>
    </location>
</feature>
<feature type="non-terminal residue" evidence="22">
    <location>
        <position position="941"/>
    </location>
</feature>
<feature type="domain" description="LIM zinc-binding" evidence="20">
    <location>
        <begin position="178"/>
        <end position="240"/>
    </location>
</feature>
<keyword evidence="12 17" id="KW-0175">Coiled coil</keyword>
<feature type="compositionally biased region" description="Basic and acidic residues" evidence="18">
    <location>
        <begin position="510"/>
        <end position="521"/>
    </location>
</feature>
<dbReference type="SUPFAM" id="SSF57716">
    <property type="entry name" value="Glucocorticoid receptor-like (DNA-binding domain)"/>
    <property type="match status" value="1"/>
</dbReference>
<evidence type="ECO:0000256" key="17">
    <source>
        <dbReference type="SAM" id="Coils"/>
    </source>
</evidence>
<evidence type="ECO:0000259" key="20">
    <source>
        <dbReference type="PROSITE" id="PS50023"/>
    </source>
</evidence>
<feature type="region of interest" description="Disordered" evidence="18">
    <location>
        <begin position="319"/>
        <end position="556"/>
    </location>
</feature>
<evidence type="ECO:0000256" key="11">
    <source>
        <dbReference type="ARBA" id="ARBA00023038"/>
    </source>
</evidence>
<feature type="region of interest" description="Disordered" evidence="18">
    <location>
        <begin position="116"/>
        <end position="179"/>
    </location>
</feature>
<dbReference type="EMBL" id="JADDUC020000017">
    <property type="protein sequence ID" value="KAI1233733.1"/>
    <property type="molecule type" value="Genomic_DNA"/>
</dbReference>
<evidence type="ECO:0000313" key="24">
    <source>
        <dbReference type="Proteomes" id="UP000618051"/>
    </source>
</evidence>
<feature type="region of interest" description="Disordered" evidence="18">
    <location>
        <begin position="239"/>
        <end position="304"/>
    </location>
</feature>
<proteinExistence type="predicted"/>
<evidence type="ECO:0000256" key="4">
    <source>
        <dbReference type="ARBA" id="ARBA00004316"/>
    </source>
</evidence>
<evidence type="ECO:0000256" key="7">
    <source>
        <dbReference type="ARBA" id="ARBA00022553"/>
    </source>
</evidence>
<evidence type="ECO:0000256" key="5">
    <source>
        <dbReference type="ARBA" id="ARBA00022475"/>
    </source>
</evidence>
<feature type="domain" description="Calponin-homology (CH)" evidence="19">
    <location>
        <begin position="1"/>
        <end position="107"/>
    </location>
</feature>
<reference evidence="23 24" key="2">
    <citation type="journal article" date="2021" name="J. Hered.">
        <title>Feather Gene Expression Elucidates the Developmental Basis of Plumage Iridescence in African Starlings.</title>
        <authorList>
            <person name="Rubenstein D.R."/>
            <person name="Corvelo A."/>
            <person name="MacManes M.D."/>
            <person name="Maia R."/>
            <person name="Narzisi G."/>
            <person name="Rousaki A."/>
            <person name="Vandenabeele P."/>
            <person name="Shawkey M.D."/>
            <person name="Solomon J."/>
        </authorList>
    </citation>
    <scope>NUCLEOTIDE SEQUENCE [LARGE SCALE GENOMIC DNA]</scope>
    <source>
        <strain evidence="23">SS15</strain>
    </source>
</reference>
<evidence type="ECO:0000256" key="10">
    <source>
        <dbReference type="ARBA" id="ARBA00022833"/>
    </source>
</evidence>
<keyword evidence="9" id="KW-0967">Endosome</keyword>
<dbReference type="Gene3D" id="2.10.110.10">
    <property type="entry name" value="Cysteine Rich Protein"/>
    <property type="match status" value="1"/>
</dbReference>
<dbReference type="GO" id="GO:0005886">
    <property type="term" value="C:plasma membrane"/>
    <property type="evidence" value="ECO:0007669"/>
    <property type="project" value="UniProtKB-SubCell"/>
</dbReference>
<dbReference type="Pfam" id="PF00412">
    <property type="entry name" value="LIM"/>
    <property type="match status" value="1"/>
</dbReference>
<dbReference type="CDD" id="cd21253">
    <property type="entry name" value="CH_MICALL2"/>
    <property type="match status" value="1"/>
</dbReference>
<keyword evidence="11 16" id="KW-0440">LIM domain</keyword>
<keyword evidence="7" id="KW-0597">Phosphoprotein</keyword>
<keyword evidence="6" id="KW-0963">Cytoplasm</keyword>
<dbReference type="FunFam" id="1.10.418.10:FF:000055">
    <property type="entry name" value="MICAL-like protein 2"/>
    <property type="match status" value="1"/>
</dbReference>
<reference evidence="23" key="3">
    <citation type="submission" date="2022-01" db="EMBL/GenBank/DDBJ databases">
        <authorList>
            <person name="Rubenstein D.R."/>
        </authorList>
    </citation>
    <scope>NUCLEOTIDE SEQUENCE</scope>
    <source>
        <strain evidence="23">SS15</strain>
        <tissue evidence="23">Liver</tissue>
    </source>
</reference>
<dbReference type="PANTHER" id="PTHR23167">
    <property type="entry name" value="CALPONIN HOMOLOGY DOMAIN-CONTAINING PROTEIN DDB_G0272472-RELATED"/>
    <property type="match status" value="1"/>
</dbReference>
<evidence type="ECO:0000256" key="6">
    <source>
        <dbReference type="ARBA" id="ARBA00022490"/>
    </source>
</evidence>
<dbReference type="EMBL" id="JADDUC010000126">
    <property type="protein sequence ID" value="KAG0117823.1"/>
    <property type="molecule type" value="Genomic_DNA"/>
</dbReference>
<dbReference type="OrthoDB" id="10017054at2759"/>
<dbReference type="SMART" id="SM00033">
    <property type="entry name" value="CH"/>
    <property type="match status" value="1"/>
</dbReference>
<sequence>MAAIQNLQLWCRQQCEGYRDVSITNMTTSFRDGLAFCAILHRHRPDLINFDSLRKENVYENNKLAFRVAEEELGIPALLDAEDMVALKVPDRLSILTYVSQYYNYFHGRSPIGGMAGIKRPSSEAPEQHPGKKTAPEPPKPVPPKLPPAHPPARAKPKETSPVTTKRVLAESGNVPSSSCGVCGKHVHLVQRYLVNGKLYHRNCFRCRQCWNLLLPGSYKAGPEPGTFICTSHQQPDNVPISGLHSTEKKPDSTPAPTAAREFQKPAEPKKPEQVLKKPSQEGLTNSTKPSVSSSGSSGFKSVNTPWFSSAVNKSDECKGASLGNKTDLHEGTPSRPPWTSSTTKTQQARENFFRSLESSSNKSSDTQKQVQSPRGPDKTAPARTTAEVSQVNAGKDQARNHIIQALSASSTSPNRPGGLSSTGSSVPGSGKFSPTSSQSPAPKPQSSKIGYAAPKQEKITSPVPKSQAASKPVESLHKPESKGIKGSTNVADKKSESPEGWRSRLKPVASKDQDGSKKPTDNSQVGAGSPAHKEPKPSPVVVPPAKQDSASCGGFTKKLLIPSSDLIRSCQNSKQDWKDPGGSAKKEEDGNQLKTNTATFKLSVPKSKGSLPVMSPIKLHPDYLPEEKIQEKVRDIEKQLDELELKGVDLEKHLRACEGDESEDALMVDWFKLIHEKQLLLRQESELMYKMKQQNLEEQQWNIEMELRSLMSKPEERKTPREKEREKELLESYLNTVNDRNNIVDCLDEDRLREKEEDQMLADMIQRLDQFAHPVCLGRYSPECRSMALRGTPQCPIPATSTAPRTLHWASGRAIVPLFLPLCLCCGSLARIRDAEREMLQVKRGLMVSLLPHQCKLEAPCLGGAESRTTFVSVECSSRFWAVAGSLSTLPSFRCLQPDTCPRVHPLFPVSLGSRDGESHGKIRLIHDAFGLCGPPSSTP</sequence>
<evidence type="ECO:0000256" key="8">
    <source>
        <dbReference type="ARBA" id="ARBA00022723"/>
    </source>
</evidence>
<evidence type="ECO:0000259" key="21">
    <source>
        <dbReference type="PROSITE" id="PS51848"/>
    </source>
</evidence>
<feature type="compositionally biased region" description="Basic and acidic residues" evidence="18">
    <location>
        <begin position="475"/>
        <end position="484"/>
    </location>
</feature>
<dbReference type="SMART" id="SM00132">
    <property type="entry name" value="LIM"/>
    <property type="match status" value="1"/>
</dbReference>
<evidence type="ECO:0000256" key="16">
    <source>
        <dbReference type="PROSITE-ProRule" id="PRU00125"/>
    </source>
</evidence>
<evidence type="ECO:0000256" key="15">
    <source>
        <dbReference type="ARBA" id="ARBA00023273"/>
    </source>
</evidence>
<evidence type="ECO:0000256" key="18">
    <source>
        <dbReference type="SAM" id="MobiDB-lite"/>
    </source>
</evidence>
<dbReference type="GO" id="GO:0055037">
    <property type="term" value="C:recycling endosome"/>
    <property type="evidence" value="ECO:0007669"/>
    <property type="project" value="UniProtKB-SubCell"/>
</dbReference>
<dbReference type="InterPro" id="IPR050540">
    <property type="entry name" value="F-actin_Monoox_Mical"/>
</dbReference>
<evidence type="ECO:0000259" key="19">
    <source>
        <dbReference type="PROSITE" id="PS50021"/>
    </source>
</evidence>
<feature type="region of interest" description="Disordered" evidence="18">
    <location>
        <begin position="570"/>
        <end position="595"/>
    </location>
</feature>
<dbReference type="GO" id="GO:0005856">
    <property type="term" value="C:cytoskeleton"/>
    <property type="evidence" value="ECO:0007669"/>
    <property type="project" value="UniProtKB-SubCell"/>
</dbReference>
<protein>
    <recommendedName>
        <fullName evidence="25">MICAL-like protein 2</fullName>
    </recommendedName>
</protein>
<dbReference type="GO" id="GO:0046872">
    <property type="term" value="F:metal ion binding"/>
    <property type="evidence" value="ECO:0007669"/>
    <property type="project" value="UniProtKB-KW"/>
</dbReference>
<name>A0A835NL35_9PASS</name>
<evidence type="ECO:0000256" key="14">
    <source>
        <dbReference type="ARBA" id="ARBA00023212"/>
    </source>
</evidence>
<gene>
    <name evidence="23" type="ORF">IHE44_0004176</name>
    <name evidence="22" type="ORF">IHE44_002013</name>
</gene>
<evidence type="ECO:0008006" key="25">
    <source>
        <dbReference type="Google" id="ProtNLM"/>
    </source>
</evidence>
<evidence type="ECO:0000256" key="3">
    <source>
        <dbReference type="ARBA" id="ARBA00004245"/>
    </source>
</evidence>
<feature type="domain" description="BMERB" evidence="21">
    <location>
        <begin position="617"/>
        <end position="764"/>
    </location>
</feature>
<keyword evidence="5" id="KW-1003">Cell membrane</keyword>
<evidence type="ECO:0000313" key="23">
    <source>
        <dbReference type="EMBL" id="KAI1233733.1"/>
    </source>
</evidence>
<reference evidence="22" key="1">
    <citation type="submission" date="2020-10" db="EMBL/GenBank/DDBJ databases">
        <title>Feather gene expression reveals the developmental basis of iridescence in African starlings.</title>
        <authorList>
            <person name="Rubenstein D.R."/>
        </authorList>
    </citation>
    <scope>NUCLEOTIDE SEQUENCE</scope>
    <source>
        <strain evidence="22">SS15</strain>
        <tissue evidence="22">Liver</tissue>
    </source>
</reference>
<feature type="coiled-coil region" evidence="17">
    <location>
        <begin position="627"/>
        <end position="654"/>
    </location>
</feature>
<keyword evidence="10 16" id="KW-0862">Zinc</keyword>
<dbReference type="SMART" id="SM01203">
    <property type="entry name" value="DUF3585"/>
    <property type="match status" value="1"/>
</dbReference>
<comment type="caution">
    <text evidence="22">The sequence shown here is derived from an EMBL/GenBank/DDBJ whole genome shotgun (WGS) entry which is preliminary data.</text>
</comment>
<dbReference type="CDD" id="cd09444">
    <property type="entry name" value="LIM_Mical_like_1"/>
    <property type="match status" value="1"/>
</dbReference>
<dbReference type="AlphaFoldDB" id="A0A835NL35"/>
<feature type="compositionally biased region" description="Low complexity" evidence="18">
    <location>
        <begin position="285"/>
        <end position="304"/>
    </location>
</feature>
<keyword evidence="8 16" id="KW-0479">Metal-binding</keyword>
<dbReference type="Proteomes" id="UP000618051">
    <property type="component" value="Unassembled WGS sequence"/>
</dbReference>
<dbReference type="PROSITE" id="PS00478">
    <property type="entry name" value="LIM_DOMAIN_1"/>
    <property type="match status" value="1"/>
</dbReference>
<dbReference type="Pfam" id="PF12130">
    <property type="entry name" value="bMERB_dom"/>
    <property type="match status" value="1"/>
</dbReference>
<dbReference type="InterPro" id="IPR022735">
    <property type="entry name" value="bMERB_dom"/>
</dbReference>
<evidence type="ECO:0000313" key="22">
    <source>
        <dbReference type="EMBL" id="KAG0117823.1"/>
    </source>
</evidence>
<feature type="compositionally biased region" description="Pro residues" evidence="18">
    <location>
        <begin position="136"/>
        <end position="151"/>
    </location>
</feature>
<evidence type="ECO:0000256" key="9">
    <source>
        <dbReference type="ARBA" id="ARBA00022753"/>
    </source>
</evidence>
<dbReference type="PROSITE" id="PS51848">
    <property type="entry name" value="BMERB"/>
    <property type="match status" value="1"/>
</dbReference>
<accession>A0A835NL35</accession>
<dbReference type="InterPro" id="IPR036872">
    <property type="entry name" value="CH_dom_sf"/>
</dbReference>
<dbReference type="InterPro" id="IPR001781">
    <property type="entry name" value="Znf_LIM"/>
</dbReference>
<evidence type="ECO:0000256" key="13">
    <source>
        <dbReference type="ARBA" id="ARBA00023136"/>
    </source>
</evidence>
<keyword evidence="14" id="KW-0206">Cytoskeleton</keyword>
<dbReference type="GO" id="GO:0042995">
    <property type="term" value="C:cell projection"/>
    <property type="evidence" value="ECO:0007669"/>
    <property type="project" value="UniProtKB-SubCell"/>
</dbReference>
<comment type="subcellular location">
    <subcellularLocation>
        <location evidence="2">Cell membrane</location>
        <topology evidence="2">Peripheral membrane protein</topology>
    </subcellularLocation>
    <subcellularLocation>
        <location evidence="4">Cell projection</location>
    </subcellularLocation>
    <subcellularLocation>
        <location evidence="3">Cytoplasm</location>
        <location evidence="3">Cytoskeleton</location>
    </subcellularLocation>
    <subcellularLocation>
        <location evidence="1">Recycling endosome</location>
    </subcellularLocation>
</comment>
<evidence type="ECO:0000256" key="2">
    <source>
        <dbReference type="ARBA" id="ARBA00004202"/>
    </source>
</evidence>
<keyword evidence="24" id="KW-1185">Reference proteome</keyword>
<feature type="compositionally biased region" description="Polar residues" evidence="18">
    <location>
        <begin position="357"/>
        <end position="373"/>
    </location>
</feature>
<feature type="compositionally biased region" description="Basic and acidic residues" evidence="18">
    <location>
        <begin position="492"/>
        <end position="503"/>
    </location>
</feature>
<feature type="compositionally biased region" description="Low complexity" evidence="18">
    <location>
        <begin position="434"/>
        <end position="449"/>
    </location>
</feature>
<evidence type="ECO:0000256" key="1">
    <source>
        <dbReference type="ARBA" id="ARBA00004172"/>
    </source>
</evidence>
<keyword evidence="13" id="KW-0472">Membrane</keyword>
<evidence type="ECO:0000256" key="12">
    <source>
        <dbReference type="ARBA" id="ARBA00023054"/>
    </source>
</evidence>
<organism evidence="22">
    <name type="scientific">Lamprotornis superbus</name>
    <dbReference type="NCBI Taxonomy" id="245042"/>
    <lineage>
        <taxon>Eukaryota</taxon>
        <taxon>Metazoa</taxon>
        <taxon>Chordata</taxon>
        <taxon>Craniata</taxon>
        <taxon>Vertebrata</taxon>
        <taxon>Euteleostomi</taxon>
        <taxon>Archelosauria</taxon>
        <taxon>Archosauria</taxon>
        <taxon>Dinosauria</taxon>
        <taxon>Saurischia</taxon>
        <taxon>Theropoda</taxon>
        <taxon>Coelurosauria</taxon>
        <taxon>Aves</taxon>
        <taxon>Neognathae</taxon>
        <taxon>Neoaves</taxon>
        <taxon>Telluraves</taxon>
        <taxon>Australaves</taxon>
        <taxon>Passeriformes</taxon>
        <taxon>Sturnidae</taxon>
        <taxon>Lamprotornis</taxon>
    </lineage>
</organism>
<dbReference type="Pfam" id="PF00307">
    <property type="entry name" value="CH"/>
    <property type="match status" value="1"/>
</dbReference>
<dbReference type="PROSITE" id="PS50023">
    <property type="entry name" value="LIM_DOMAIN_2"/>
    <property type="match status" value="1"/>
</dbReference>